<organism evidence="1 2">
    <name type="scientific">Citrus sinensis</name>
    <name type="common">Sweet orange</name>
    <name type="synonym">Citrus aurantium var. sinensis</name>
    <dbReference type="NCBI Taxonomy" id="2711"/>
    <lineage>
        <taxon>Eukaryota</taxon>
        <taxon>Viridiplantae</taxon>
        <taxon>Streptophyta</taxon>
        <taxon>Embryophyta</taxon>
        <taxon>Tracheophyta</taxon>
        <taxon>Spermatophyta</taxon>
        <taxon>Magnoliopsida</taxon>
        <taxon>eudicotyledons</taxon>
        <taxon>Gunneridae</taxon>
        <taxon>Pentapetalae</taxon>
        <taxon>rosids</taxon>
        <taxon>malvids</taxon>
        <taxon>Sapindales</taxon>
        <taxon>Rutaceae</taxon>
        <taxon>Aurantioideae</taxon>
        <taxon>Citrus</taxon>
    </lineage>
</organism>
<comment type="caution">
    <text evidence="1">The sequence shown here is derived from an EMBL/GenBank/DDBJ whole genome shotgun (WGS) entry which is preliminary data.</text>
</comment>
<protein>
    <submittedName>
        <fullName evidence="1">AB hydrolase-1 domain-containing protein</fullName>
    </submittedName>
</protein>
<sequence>MEKIEHTTVGTNGINMHVASIGTGPVVLFIHGFPELWYSWRNQLLYLSSRGYRAIAPDLRGYGDTDAPPSVTSYTALHLVGDLIGLLDKLGIHQVFLVGHDWGALIAWYFCLFRPDRVKALVNMSVPFPPRNPAVRPLNNFRAVYGDDYYICRFQEPGEIEEEFAQIDTARLMKKFLCLRIAKPLCIPKDTGLSTVPDPSALPSWLSEEDVNYYASKFNQKGFTGPVNYYRCSDLNWELMAPWTGVQIEVPVKFIVGDQDLVYNNKGMKEYIHDGGFKKYVPYLQEVVVMEGKPGANSSMNRVFISKYPIMGDLDATFIGPGSFKKDAPALQQVVLLGVVYGQKLQIVLVLVPEYINGKPGRAITAQLTDGSCYLTSGVHGSVV</sequence>
<name>A0ACB8MLL5_CITSI</name>
<evidence type="ECO:0000313" key="2">
    <source>
        <dbReference type="Proteomes" id="UP000829398"/>
    </source>
</evidence>
<dbReference type="Proteomes" id="UP000829398">
    <property type="component" value="Chromosome 3"/>
</dbReference>
<reference evidence="2" key="1">
    <citation type="journal article" date="2023" name="Hortic. Res.">
        <title>A chromosome-level phased genome enabling allele-level studies in sweet orange: a case study on citrus Huanglongbing tolerance.</title>
        <authorList>
            <person name="Wu B."/>
            <person name="Yu Q."/>
            <person name="Deng Z."/>
            <person name="Duan Y."/>
            <person name="Luo F."/>
            <person name="Gmitter F. Jr."/>
        </authorList>
    </citation>
    <scope>NUCLEOTIDE SEQUENCE [LARGE SCALE GENOMIC DNA]</scope>
    <source>
        <strain evidence="2">cv. Valencia</strain>
    </source>
</reference>
<keyword evidence="1" id="KW-0378">Hydrolase</keyword>
<gene>
    <name evidence="1" type="ORF">KPL71_010296</name>
</gene>
<evidence type="ECO:0000313" key="1">
    <source>
        <dbReference type="EMBL" id="KAH9786540.1"/>
    </source>
</evidence>
<accession>A0ACB8MLL5</accession>
<keyword evidence="2" id="KW-1185">Reference proteome</keyword>
<proteinExistence type="predicted"/>
<dbReference type="EMBL" id="CM039172">
    <property type="protein sequence ID" value="KAH9786540.1"/>
    <property type="molecule type" value="Genomic_DNA"/>
</dbReference>